<feature type="chain" id="PRO_5031190515" description="Bulb-type lectin domain-containing protein" evidence="1">
    <location>
        <begin position="27"/>
        <end position="321"/>
    </location>
</feature>
<dbReference type="InterPro" id="IPR036426">
    <property type="entry name" value="Bulb-type_lectin_dom_sf"/>
</dbReference>
<keyword evidence="1" id="KW-0732">Signal</keyword>
<dbReference type="Gene3D" id="2.90.10.30">
    <property type="match status" value="1"/>
</dbReference>
<dbReference type="AlphaFoldDB" id="A0A7W8ZNH9"/>
<organism evidence="2 3">
    <name type="scientific">Pedobacter cryoconitis</name>
    <dbReference type="NCBI Taxonomy" id="188932"/>
    <lineage>
        <taxon>Bacteria</taxon>
        <taxon>Pseudomonadati</taxon>
        <taxon>Bacteroidota</taxon>
        <taxon>Sphingobacteriia</taxon>
        <taxon>Sphingobacteriales</taxon>
        <taxon>Sphingobacteriaceae</taxon>
        <taxon>Pedobacter</taxon>
    </lineage>
</organism>
<evidence type="ECO:0000256" key="1">
    <source>
        <dbReference type="SAM" id="SignalP"/>
    </source>
</evidence>
<dbReference type="PROSITE" id="PS51257">
    <property type="entry name" value="PROKAR_LIPOPROTEIN"/>
    <property type="match status" value="1"/>
</dbReference>
<evidence type="ECO:0000313" key="3">
    <source>
        <dbReference type="Proteomes" id="UP000537204"/>
    </source>
</evidence>
<evidence type="ECO:0000313" key="2">
    <source>
        <dbReference type="EMBL" id="MBB5637256.1"/>
    </source>
</evidence>
<protein>
    <recommendedName>
        <fullName evidence="4">Bulb-type lectin domain-containing protein</fullName>
    </recommendedName>
</protein>
<accession>A0A7W8ZNH9</accession>
<gene>
    <name evidence="2" type="ORF">HDE68_003169</name>
</gene>
<dbReference type="RefSeq" id="WP_183883123.1">
    <property type="nucleotide sequence ID" value="NZ_JACHCD010000004.1"/>
</dbReference>
<reference evidence="2 3" key="1">
    <citation type="submission" date="2020-08" db="EMBL/GenBank/DDBJ databases">
        <title>Genomic Encyclopedia of Type Strains, Phase IV (KMG-V): Genome sequencing to study the core and pangenomes of soil and plant-associated prokaryotes.</title>
        <authorList>
            <person name="Whitman W."/>
        </authorList>
    </citation>
    <scope>NUCLEOTIDE SEQUENCE [LARGE SCALE GENOMIC DNA]</scope>
    <source>
        <strain evidence="2 3">S3M1</strain>
    </source>
</reference>
<sequence>MKNNFIAKSCRPLLLAGLILSITGCAKNTVKSELKNESKISNSVLNSSEYQFSIAPEFKLDGKVFLYQDQYTYIDFDFNIPKGVDEDPNTITEIRIFATAAVHPQTFSPIERSNKDWPVGETSWKGTASFQFSDVSAFLDGVKIYFAVMKKVGTKFTTVYSSDTFELVLVTKNTFANPFPVNDQRYVKNPMRFIGENIVARNGIYQLRYQGDGNLVLYKNGTEALWASGTANGPGKVEFTTSSGMIFINSPIASNNHWINRKGLQGGNPFPDSYWALQDDGNLVCYPSYRTAPDGTITPYGTALCATATAGRKSPHFGEMR</sequence>
<dbReference type="Proteomes" id="UP000537204">
    <property type="component" value="Unassembled WGS sequence"/>
</dbReference>
<name>A0A7W8ZNH9_9SPHI</name>
<evidence type="ECO:0008006" key="4">
    <source>
        <dbReference type="Google" id="ProtNLM"/>
    </source>
</evidence>
<proteinExistence type="predicted"/>
<feature type="signal peptide" evidence="1">
    <location>
        <begin position="1"/>
        <end position="26"/>
    </location>
</feature>
<dbReference type="SUPFAM" id="SSF51110">
    <property type="entry name" value="alpha-D-mannose-specific plant lectins"/>
    <property type="match status" value="1"/>
</dbReference>
<comment type="caution">
    <text evidence="2">The sequence shown here is derived from an EMBL/GenBank/DDBJ whole genome shotgun (WGS) entry which is preliminary data.</text>
</comment>
<dbReference type="EMBL" id="JACHCE010000004">
    <property type="protein sequence ID" value="MBB5637256.1"/>
    <property type="molecule type" value="Genomic_DNA"/>
</dbReference>